<gene>
    <name evidence="3" type="ORF">PEVE_00006939</name>
    <name evidence="4" type="ORF">PEVE_00006941</name>
</gene>
<feature type="coiled-coil region" evidence="1">
    <location>
        <begin position="217"/>
        <end position="304"/>
    </location>
</feature>
<evidence type="ECO:0000313" key="5">
    <source>
        <dbReference type="Proteomes" id="UP001159427"/>
    </source>
</evidence>
<dbReference type="EMBL" id="CALNXI010001459">
    <property type="protein sequence ID" value="CAH3169668.1"/>
    <property type="molecule type" value="Genomic_DNA"/>
</dbReference>
<dbReference type="EMBL" id="CALNXI010001459">
    <property type="protein sequence ID" value="CAH3169663.1"/>
    <property type="molecule type" value="Genomic_DNA"/>
</dbReference>
<evidence type="ECO:0000313" key="3">
    <source>
        <dbReference type="EMBL" id="CAH3169663.1"/>
    </source>
</evidence>
<feature type="region of interest" description="Disordered" evidence="2">
    <location>
        <begin position="49"/>
        <end position="74"/>
    </location>
</feature>
<evidence type="ECO:0000256" key="2">
    <source>
        <dbReference type="SAM" id="MobiDB-lite"/>
    </source>
</evidence>
<name>A0ABN8QVK8_9CNID</name>
<evidence type="ECO:0000256" key="1">
    <source>
        <dbReference type="SAM" id="Coils"/>
    </source>
</evidence>
<feature type="compositionally biased region" description="Polar residues" evidence="2">
    <location>
        <begin position="57"/>
        <end position="69"/>
    </location>
</feature>
<keyword evidence="1" id="KW-0175">Coiled coil</keyword>
<feature type="coiled-coil region" evidence="1">
    <location>
        <begin position="115"/>
        <end position="167"/>
    </location>
</feature>
<sequence>MTHITIRLASPPAGTRSVREIIRIKTPEKMYGLGESVLVETEEKDLNNLDTSDETTKSPLMNGNSQTLRASERDETALKNGRIEDTDLQARCESCGRPVERDEFESELYITRKDLATVQSQLETFKSRLEEELIERFKLEEELKSESEVHENEMKILKEKIASLEENECEKAKRVEELESTILVYKEEHEKEWEEVENLRNFVGKYQSEVCKLRTEANIANDQAVEAINEMEILTKKTERSEHEKGKLRQQLKSEMEGYWREVRELRNALENWERMDSDRNNRIQILENEVASYKDLVNELREDLSERNHKTNGKGSQMESSKDEHLLVLCHELNEIFREHLNSQGKFSELSFVLAATQKELEEARNRSQVQNIALQEFKQKYNDLHDSMVALTEENRHLRNSLEKKCADFRDIRRKFLVSETEVSWLKEALNIVDEAKKKSLCTSVMETAS</sequence>
<dbReference type="Proteomes" id="UP001159427">
    <property type="component" value="Unassembled WGS sequence"/>
</dbReference>
<feature type="coiled-coil region" evidence="1">
    <location>
        <begin position="355"/>
        <end position="396"/>
    </location>
</feature>
<proteinExistence type="predicted"/>
<organism evidence="4 5">
    <name type="scientific">Porites evermanni</name>
    <dbReference type="NCBI Taxonomy" id="104178"/>
    <lineage>
        <taxon>Eukaryota</taxon>
        <taxon>Metazoa</taxon>
        <taxon>Cnidaria</taxon>
        <taxon>Anthozoa</taxon>
        <taxon>Hexacorallia</taxon>
        <taxon>Scleractinia</taxon>
        <taxon>Fungiina</taxon>
        <taxon>Poritidae</taxon>
        <taxon>Porites</taxon>
    </lineage>
</organism>
<protein>
    <submittedName>
        <fullName evidence="4">Uncharacterized protein</fullName>
    </submittedName>
</protein>
<evidence type="ECO:0000313" key="4">
    <source>
        <dbReference type="EMBL" id="CAH3169668.1"/>
    </source>
</evidence>
<accession>A0ABN8QVK8</accession>
<comment type="caution">
    <text evidence="4">The sequence shown here is derived from an EMBL/GenBank/DDBJ whole genome shotgun (WGS) entry which is preliminary data.</text>
</comment>
<reference evidence="4 5" key="1">
    <citation type="submission" date="2022-05" db="EMBL/GenBank/DDBJ databases">
        <authorList>
            <consortium name="Genoscope - CEA"/>
            <person name="William W."/>
        </authorList>
    </citation>
    <scope>NUCLEOTIDE SEQUENCE [LARGE SCALE GENOMIC DNA]</scope>
</reference>
<keyword evidence="5" id="KW-1185">Reference proteome</keyword>